<dbReference type="SUPFAM" id="SSF46785">
    <property type="entry name" value="Winged helix' DNA-binding domain"/>
    <property type="match status" value="1"/>
</dbReference>
<dbReference type="EMBL" id="BMYQ01000011">
    <property type="protein sequence ID" value="GGW39641.1"/>
    <property type="molecule type" value="Genomic_DNA"/>
</dbReference>
<dbReference type="SUPFAM" id="SSF53850">
    <property type="entry name" value="Periplasmic binding protein-like II"/>
    <property type="match status" value="1"/>
</dbReference>
<evidence type="ECO:0000256" key="1">
    <source>
        <dbReference type="ARBA" id="ARBA00009437"/>
    </source>
</evidence>
<dbReference type="Proteomes" id="UP000628984">
    <property type="component" value="Unassembled WGS sequence"/>
</dbReference>
<evidence type="ECO:0000313" key="7">
    <source>
        <dbReference type="Proteomes" id="UP000628984"/>
    </source>
</evidence>
<feature type="domain" description="HTH lysR-type" evidence="5">
    <location>
        <begin position="2"/>
        <end position="59"/>
    </location>
</feature>
<proteinExistence type="inferred from homology"/>
<dbReference type="PRINTS" id="PR00039">
    <property type="entry name" value="HTHLYSR"/>
</dbReference>
<dbReference type="Pfam" id="PF03466">
    <property type="entry name" value="LysR_substrate"/>
    <property type="match status" value="1"/>
</dbReference>
<comment type="similarity">
    <text evidence="1">Belongs to the LysR transcriptional regulatory family.</text>
</comment>
<reference evidence="6" key="2">
    <citation type="submission" date="2020-09" db="EMBL/GenBank/DDBJ databases">
        <authorList>
            <person name="Sun Q."/>
            <person name="Kim S."/>
        </authorList>
    </citation>
    <scope>NUCLEOTIDE SEQUENCE</scope>
    <source>
        <strain evidence="6">KCTC 23714</strain>
    </source>
</reference>
<evidence type="ECO:0000256" key="4">
    <source>
        <dbReference type="ARBA" id="ARBA00023163"/>
    </source>
</evidence>
<dbReference type="AlphaFoldDB" id="A0A918IZZ2"/>
<dbReference type="RefSeq" id="WP_189634686.1">
    <property type="nucleotide sequence ID" value="NZ_BMYQ01000011.1"/>
</dbReference>
<dbReference type="Gene3D" id="3.40.190.10">
    <property type="entry name" value="Periplasmic binding protein-like II"/>
    <property type="match status" value="2"/>
</dbReference>
<accession>A0A918IZZ2</accession>
<evidence type="ECO:0000313" key="6">
    <source>
        <dbReference type="EMBL" id="GGW39641.1"/>
    </source>
</evidence>
<dbReference type="InterPro" id="IPR036390">
    <property type="entry name" value="WH_DNA-bd_sf"/>
</dbReference>
<name>A0A918IZZ2_9RHOB</name>
<dbReference type="Gene3D" id="1.10.10.10">
    <property type="entry name" value="Winged helix-like DNA-binding domain superfamily/Winged helix DNA-binding domain"/>
    <property type="match status" value="1"/>
</dbReference>
<dbReference type="PANTHER" id="PTHR30126:SF77">
    <property type="entry name" value="TRANSCRIPTIONAL REGULATORY PROTEIN"/>
    <property type="match status" value="1"/>
</dbReference>
<dbReference type="PROSITE" id="PS50931">
    <property type="entry name" value="HTH_LYSR"/>
    <property type="match status" value="1"/>
</dbReference>
<dbReference type="InterPro" id="IPR005119">
    <property type="entry name" value="LysR_subst-bd"/>
</dbReference>
<dbReference type="InterPro" id="IPR000847">
    <property type="entry name" value="LysR_HTH_N"/>
</dbReference>
<evidence type="ECO:0000256" key="3">
    <source>
        <dbReference type="ARBA" id="ARBA00023125"/>
    </source>
</evidence>
<dbReference type="PANTHER" id="PTHR30126">
    <property type="entry name" value="HTH-TYPE TRANSCRIPTIONAL REGULATOR"/>
    <property type="match status" value="1"/>
</dbReference>
<dbReference type="FunFam" id="1.10.10.10:FF:000001">
    <property type="entry name" value="LysR family transcriptional regulator"/>
    <property type="match status" value="1"/>
</dbReference>
<comment type="caution">
    <text evidence="6">The sequence shown here is derived from an EMBL/GenBank/DDBJ whole genome shotgun (WGS) entry which is preliminary data.</text>
</comment>
<keyword evidence="7" id="KW-1185">Reference proteome</keyword>
<evidence type="ECO:0000259" key="5">
    <source>
        <dbReference type="PROSITE" id="PS50931"/>
    </source>
</evidence>
<keyword evidence="4" id="KW-0804">Transcription</keyword>
<protein>
    <submittedName>
        <fullName evidence="6">LysR family transcriptional regulator</fullName>
    </submittedName>
</protein>
<keyword evidence="3" id="KW-0238">DNA-binding</keyword>
<reference evidence="6" key="1">
    <citation type="journal article" date="2014" name="Int. J. Syst. Evol. Microbiol.">
        <title>Complete genome sequence of Corynebacterium casei LMG S-19264T (=DSM 44701T), isolated from a smear-ripened cheese.</title>
        <authorList>
            <consortium name="US DOE Joint Genome Institute (JGI-PGF)"/>
            <person name="Walter F."/>
            <person name="Albersmeier A."/>
            <person name="Kalinowski J."/>
            <person name="Ruckert C."/>
        </authorList>
    </citation>
    <scope>NUCLEOTIDE SEQUENCE</scope>
    <source>
        <strain evidence="6">KCTC 23714</strain>
    </source>
</reference>
<evidence type="ECO:0000256" key="2">
    <source>
        <dbReference type="ARBA" id="ARBA00023015"/>
    </source>
</evidence>
<dbReference type="Pfam" id="PF00126">
    <property type="entry name" value="HTH_1"/>
    <property type="match status" value="1"/>
</dbReference>
<sequence>MISLRALEIYYWTAKLSSFSRAAEKLNTTQPTVSQRILALEEHFGRQLMNRASKPVSLTRDGQRMFAHVELILQQIAKLNQDFDQPGHIGSVRLGVSETIVHTWLGSFLEASHQRFPQVDFEISVDVTPELQRGLSEGELDIAFMLGPASVDGLACHHLQDSPMQFYAAPDLIPGNHFKSEHIGHFPILTYPRHAYPHSQVRELLQRRGGQQPRIFPNSSLSTMERMAVDRIGVALVAQGAFQLSLEQGKLVALKSDLPIPVLPFYSFYLTGLGDGVLSDLTTIAQTVAQQLG</sequence>
<dbReference type="GO" id="GO:0003700">
    <property type="term" value="F:DNA-binding transcription factor activity"/>
    <property type="evidence" value="ECO:0007669"/>
    <property type="project" value="InterPro"/>
</dbReference>
<organism evidence="6 7">
    <name type="scientific">Gemmobacter lanyuensis</name>
    <dbReference type="NCBI Taxonomy" id="1054497"/>
    <lineage>
        <taxon>Bacteria</taxon>
        <taxon>Pseudomonadati</taxon>
        <taxon>Pseudomonadota</taxon>
        <taxon>Alphaproteobacteria</taxon>
        <taxon>Rhodobacterales</taxon>
        <taxon>Paracoccaceae</taxon>
        <taxon>Gemmobacter</taxon>
    </lineage>
</organism>
<dbReference type="CDD" id="cd05466">
    <property type="entry name" value="PBP2_LTTR_substrate"/>
    <property type="match status" value="1"/>
</dbReference>
<gene>
    <name evidence="6" type="ORF">GCM10011452_29940</name>
</gene>
<keyword evidence="2" id="KW-0805">Transcription regulation</keyword>
<dbReference type="InterPro" id="IPR036388">
    <property type="entry name" value="WH-like_DNA-bd_sf"/>
</dbReference>
<dbReference type="GO" id="GO:0000976">
    <property type="term" value="F:transcription cis-regulatory region binding"/>
    <property type="evidence" value="ECO:0007669"/>
    <property type="project" value="TreeGrafter"/>
</dbReference>